<evidence type="ECO:0000313" key="3">
    <source>
        <dbReference type="Proteomes" id="UP000244722"/>
    </source>
</evidence>
<proteinExistence type="predicted"/>
<reference evidence="2 3" key="1">
    <citation type="submission" date="2017-04" db="EMBL/GenBank/DDBJ databases">
        <title>Draft genome sequence of Tuber borchii Vittad., a whitish edible truffle.</title>
        <authorList>
            <consortium name="DOE Joint Genome Institute"/>
            <person name="Murat C."/>
            <person name="Kuo A."/>
            <person name="Barry K.W."/>
            <person name="Clum A."/>
            <person name="Dockter R.B."/>
            <person name="Fauchery L."/>
            <person name="Iotti M."/>
            <person name="Kohler A."/>
            <person name="Labutti K."/>
            <person name="Lindquist E.A."/>
            <person name="Lipzen A."/>
            <person name="Ohm R.A."/>
            <person name="Wang M."/>
            <person name="Grigoriev I.V."/>
            <person name="Zambonelli A."/>
            <person name="Martin F.M."/>
        </authorList>
    </citation>
    <scope>NUCLEOTIDE SEQUENCE [LARGE SCALE GENOMIC DNA]</scope>
    <source>
        <strain evidence="2 3">Tbo3840</strain>
    </source>
</reference>
<evidence type="ECO:0000256" key="1">
    <source>
        <dbReference type="SAM" id="SignalP"/>
    </source>
</evidence>
<comment type="caution">
    <text evidence="2">The sequence shown here is derived from an EMBL/GenBank/DDBJ whole genome shotgun (WGS) entry which is preliminary data.</text>
</comment>
<organism evidence="2 3">
    <name type="scientific">Tuber borchii</name>
    <name type="common">White truffle</name>
    <dbReference type="NCBI Taxonomy" id="42251"/>
    <lineage>
        <taxon>Eukaryota</taxon>
        <taxon>Fungi</taxon>
        <taxon>Dikarya</taxon>
        <taxon>Ascomycota</taxon>
        <taxon>Pezizomycotina</taxon>
        <taxon>Pezizomycetes</taxon>
        <taxon>Pezizales</taxon>
        <taxon>Tuberaceae</taxon>
        <taxon>Tuber</taxon>
    </lineage>
</organism>
<keyword evidence="3" id="KW-1185">Reference proteome</keyword>
<dbReference type="OrthoDB" id="5502633at2759"/>
<dbReference type="Proteomes" id="UP000244722">
    <property type="component" value="Unassembled WGS sequence"/>
</dbReference>
<dbReference type="EMBL" id="NESQ01000124">
    <property type="protein sequence ID" value="PUU78297.1"/>
    <property type="molecule type" value="Genomic_DNA"/>
</dbReference>
<feature type="chain" id="PRO_5015570008" evidence="1">
    <location>
        <begin position="20"/>
        <end position="131"/>
    </location>
</feature>
<gene>
    <name evidence="2" type="ORF">B9Z19DRAFT_1127007</name>
</gene>
<sequence length="131" mass="14238">MWIRLLPTLLLLQIIAVQAEWRFQDFSVSPKWIELKGFSKDGCQEELDFDATIDESCRIISSTGITNVVVVARDSLPSTCILTLYADDDCKGDSYAQIGPITPTSVPSVCIGPIQNPAGELFGAKAASIKC</sequence>
<accession>A0A2T6ZS50</accession>
<dbReference type="AlphaFoldDB" id="A0A2T6ZS50"/>
<keyword evidence="1" id="KW-0732">Signal</keyword>
<feature type="signal peptide" evidence="1">
    <location>
        <begin position="1"/>
        <end position="19"/>
    </location>
</feature>
<protein>
    <submittedName>
        <fullName evidence="2">Uncharacterized protein</fullName>
    </submittedName>
</protein>
<evidence type="ECO:0000313" key="2">
    <source>
        <dbReference type="EMBL" id="PUU78297.1"/>
    </source>
</evidence>
<name>A0A2T6ZS50_TUBBO</name>